<evidence type="ECO:0000259" key="2">
    <source>
        <dbReference type="SMART" id="SM00470"/>
    </source>
</evidence>
<dbReference type="InterPro" id="IPR050336">
    <property type="entry name" value="Chromosome_partition/occlusion"/>
</dbReference>
<sequence length="302" mass="34582">MQEIGNIKLIPINKINIANPRARGRKQHNEIVESIKNSGLKKPITVRVRTDQSNDLEYDLVCGQGRIEAFKILKQEYIWACILEVSEDQGMVMSLVENIARHNRSSIEQLHEIKALKERGYSNKQIAERIATTENWVNIVLALLERDESRLLTAVDSGVIPIDLAVSISRSSTVEIQNLLTEALEKKEIKGSQISTIRNILDKRERGFKNQPSNNVFGRNPIRPNKISLEDLKKICDEDMIEFELISKKSQLVQDNIIFIQEAFKKLIAIPAFRDLLIQQGIKKFPETLQHLIDFGLTYEDK</sequence>
<dbReference type="Gene3D" id="1.10.10.2830">
    <property type="match status" value="1"/>
</dbReference>
<protein>
    <submittedName>
        <fullName evidence="3">Plasmid partitioning protein RepB C-terminal domain-containing protein</fullName>
    </submittedName>
</protein>
<dbReference type="NCBIfam" id="TIGR00180">
    <property type="entry name" value="parB_part"/>
    <property type="match status" value="1"/>
</dbReference>
<dbReference type="InterPro" id="IPR011111">
    <property type="entry name" value="Plasmid_RepB"/>
</dbReference>
<evidence type="ECO:0000313" key="4">
    <source>
        <dbReference type="Proteomes" id="UP001168524"/>
    </source>
</evidence>
<dbReference type="PANTHER" id="PTHR33375:SF1">
    <property type="entry name" value="CHROMOSOME-PARTITIONING PROTEIN PARB-RELATED"/>
    <property type="match status" value="1"/>
</dbReference>
<dbReference type="Proteomes" id="UP001168524">
    <property type="component" value="Unassembled WGS sequence"/>
</dbReference>
<dbReference type="SUPFAM" id="SSF110849">
    <property type="entry name" value="ParB/Sulfiredoxin"/>
    <property type="match status" value="1"/>
</dbReference>
<accession>A0ABT7WQ65</accession>
<dbReference type="PANTHER" id="PTHR33375">
    <property type="entry name" value="CHROMOSOME-PARTITIONING PROTEIN PARB-RELATED"/>
    <property type="match status" value="1"/>
</dbReference>
<dbReference type="InterPro" id="IPR003115">
    <property type="entry name" value="ParB_N"/>
</dbReference>
<feature type="domain" description="ParB-like N-terminal" evidence="2">
    <location>
        <begin position="8"/>
        <end position="99"/>
    </location>
</feature>
<dbReference type="RefSeq" id="WP_267981043.1">
    <property type="nucleotide sequence ID" value="NZ_JAPQKF010000004.1"/>
</dbReference>
<dbReference type="EMBL" id="JAUDZE010000004">
    <property type="protein sequence ID" value="MDN0014806.1"/>
    <property type="molecule type" value="Genomic_DNA"/>
</dbReference>
<comment type="similarity">
    <text evidence="1">Belongs to the ParB family.</text>
</comment>
<keyword evidence="4" id="KW-1185">Reference proteome</keyword>
<organism evidence="3 4">
    <name type="scientific">Acinetobacter thutiue</name>
    <dbReference type="NCBI Taxonomy" id="2998078"/>
    <lineage>
        <taxon>Bacteria</taxon>
        <taxon>Pseudomonadati</taxon>
        <taxon>Pseudomonadota</taxon>
        <taxon>Gammaproteobacteria</taxon>
        <taxon>Moraxellales</taxon>
        <taxon>Moraxellaceae</taxon>
        <taxon>Acinetobacter</taxon>
    </lineage>
</organism>
<gene>
    <name evidence="3" type="ORF">QTA56_11260</name>
</gene>
<evidence type="ECO:0000313" key="3">
    <source>
        <dbReference type="EMBL" id="MDN0014806.1"/>
    </source>
</evidence>
<dbReference type="SMART" id="SM00470">
    <property type="entry name" value="ParB"/>
    <property type="match status" value="1"/>
</dbReference>
<comment type="caution">
    <text evidence="3">The sequence shown here is derived from an EMBL/GenBank/DDBJ whole genome shotgun (WGS) entry which is preliminary data.</text>
</comment>
<name>A0ABT7WQ65_9GAMM</name>
<reference evidence="3" key="1">
    <citation type="submission" date="2023-06" db="EMBL/GenBank/DDBJ databases">
        <title>Two novel species of Acinetobacter isolated from motorbike repairing workshop in Vietnam.</title>
        <authorList>
            <person name="Le N.T.T."/>
        </authorList>
    </citation>
    <scope>NUCLEOTIDE SEQUENCE</scope>
    <source>
        <strain evidence="3">VNH17</strain>
    </source>
</reference>
<dbReference type="InterPro" id="IPR036086">
    <property type="entry name" value="ParB/Sulfiredoxin_sf"/>
</dbReference>
<dbReference type="InterPro" id="IPR004437">
    <property type="entry name" value="ParB/RepB/Spo0J"/>
</dbReference>
<dbReference type="Pfam" id="PF07506">
    <property type="entry name" value="RepB"/>
    <property type="match status" value="1"/>
</dbReference>
<dbReference type="SUPFAM" id="SSF109709">
    <property type="entry name" value="KorB DNA-binding domain-like"/>
    <property type="match status" value="1"/>
</dbReference>
<evidence type="ECO:0000256" key="1">
    <source>
        <dbReference type="ARBA" id="ARBA00006295"/>
    </source>
</evidence>
<proteinExistence type="inferred from homology"/>
<dbReference type="Pfam" id="PF02195">
    <property type="entry name" value="ParB_N"/>
    <property type="match status" value="1"/>
</dbReference>
<dbReference type="Gene3D" id="3.90.1530.30">
    <property type="match status" value="1"/>
</dbReference>